<sequence length="144" mass="15654">MGLFSQLRAGKADDRELGHALWRADHDRFRRAVDRFHQVLEGAESNALYAQLLPQADRLGALIPSVREACVACQRLAPVEGDDVPGALEPAHRALSRAANEAATAAQAAAMARYSTEQDAVVATVTRRIGIVEQRVREALEASR</sequence>
<evidence type="ECO:0000313" key="2">
    <source>
        <dbReference type="Proteomes" id="UP000273119"/>
    </source>
</evidence>
<gene>
    <name evidence="1" type="ORF">DWQ67_10090</name>
</gene>
<keyword evidence="2" id="KW-1185">Reference proteome</keyword>
<reference evidence="1 2" key="1">
    <citation type="submission" date="2018-07" db="EMBL/GenBank/DDBJ databases">
        <title>Arthrobacter sp. nov., isolated from raw cow's milk with high bacterial count.</title>
        <authorList>
            <person name="Hahne J."/>
            <person name="Isele D."/>
            <person name="Lipski A."/>
        </authorList>
    </citation>
    <scope>NUCLEOTIDE SEQUENCE [LARGE SCALE GENOMIC DNA]</scope>
    <source>
        <strain evidence="1 2">JZ R-183</strain>
    </source>
</reference>
<evidence type="ECO:0000313" key="1">
    <source>
        <dbReference type="EMBL" id="RKW69826.1"/>
    </source>
</evidence>
<organism evidence="1 2">
    <name type="scientific">Galactobacter caseinivorans</name>
    <dbReference type="NCBI Taxonomy" id="2676123"/>
    <lineage>
        <taxon>Bacteria</taxon>
        <taxon>Bacillati</taxon>
        <taxon>Actinomycetota</taxon>
        <taxon>Actinomycetes</taxon>
        <taxon>Micrococcales</taxon>
        <taxon>Micrococcaceae</taxon>
        <taxon>Galactobacter</taxon>
    </lineage>
</organism>
<accession>A0A496PH66</accession>
<dbReference type="EMBL" id="QQXL01000006">
    <property type="protein sequence ID" value="RKW69826.1"/>
    <property type="molecule type" value="Genomic_DNA"/>
</dbReference>
<protein>
    <submittedName>
        <fullName evidence="1">Uncharacterized protein</fullName>
    </submittedName>
</protein>
<comment type="caution">
    <text evidence="1">The sequence shown here is derived from an EMBL/GenBank/DDBJ whole genome shotgun (WGS) entry which is preliminary data.</text>
</comment>
<name>A0A496PH66_9MICC</name>
<dbReference type="AlphaFoldDB" id="A0A496PH66"/>
<dbReference type="RefSeq" id="WP_121485497.1">
    <property type="nucleotide sequence ID" value="NZ_QQXL01000006.1"/>
</dbReference>
<proteinExistence type="predicted"/>
<dbReference type="Proteomes" id="UP000273119">
    <property type="component" value="Unassembled WGS sequence"/>
</dbReference>